<evidence type="ECO:0000256" key="8">
    <source>
        <dbReference type="SAM" id="Phobius"/>
    </source>
</evidence>
<feature type="compositionally biased region" description="Basic and acidic residues" evidence="7">
    <location>
        <begin position="534"/>
        <end position="554"/>
    </location>
</feature>
<comment type="caution">
    <text evidence="9">The sequence shown here is derived from an EMBL/GenBank/DDBJ whole genome shotgun (WGS) entry which is preliminary data.</text>
</comment>
<dbReference type="EMBL" id="JAACJJ010000058">
    <property type="protein sequence ID" value="KAF5309978.1"/>
    <property type="molecule type" value="Genomic_DNA"/>
</dbReference>
<feature type="transmembrane region" description="Helical" evidence="8">
    <location>
        <begin position="583"/>
        <end position="603"/>
    </location>
</feature>
<feature type="transmembrane region" description="Helical" evidence="8">
    <location>
        <begin position="395"/>
        <end position="417"/>
    </location>
</feature>
<feature type="transmembrane region" description="Helical" evidence="8">
    <location>
        <begin position="615"/>
        <end position="639"/>
    </location>
</feature>
<feature type="transmembrane region" description="Helical" evidence="8">
    <location>
        <begin position="130"/>
        <end position="152"/>
    </location>
</feature>
<protein>
    <recommendedName>
        <fullName evidence="11">Urea transporter</fullName>
    </recommendedName>
</protein>
<keyword evidence="3 8" id="KW-0812">Transmembrane</keyword>
<evidence type="ECO:0000313" key="10">
    <source>
        <dbReference type="Proteomes" id="UP000567179"/>
    </source>
</evidence>
<evidence type="ECO:0000256" key="2">
    <source>
        <dbReference type="ARBA" id="ARBA00006434"/>
    </source>
</evidence>
<evidence type="ECO:0000256" key="6">
    <source>
        <dbReference type="RuleBase" id="RU362091"/>
    </source>
</evidence>
<feature type="transmembrane region" description="Helical" evidence="8">
    <location>
        <begin position="423"/>
        <end position="444"/>
    </location>
</feature>
<feature type="transmembrane region" description="Helical" evidence="8">
    <location>
        <begin position="164"/>
        <end position="183"/>
    </location>
</feature>
<evidence type="ECO:0000256" key="3">
    <source>
        <dbReference type="ARBA" id="ARBA00022692"/>
    </source>
</evidence>
<dbReference type="GO" id="GO:0005886">
    <property type="term" value="C:plasma membrane"/>
    <property type="evidence" value="ECO:0007669"/>
    <property type="project" value="TreeGrafter"/>
</dbReference>
<dbReference type="InterPro" id="IPR038377">
    <property type="entry name" value="Na/Glc_symporter_sf"/>
</dbReference>
<dbReference type="PROSITE" id="PS50283">
    <property type="entry name" value="NA_SOLUT_SYMP_3"/>
    <property type="match status" value="1"/>
</dbReference>
<dbReference type="InterPro" id="IPR031155">
    <property type="entry name" value="DUR"/>
</dbReference>
<feature type="transmembrane region" description="Helical" evidence="8">
    <location>
        <begin position="290"/>
        <end position="315"/>
    </location>
</feature>
<proteinExistence type="inferred from homology"/>
<dbReference type="GO" id="GO:0015204">
    <property type="term" value="F:urea transmembrane transporter activity"/>
    <property type="evidence" value="ECO:0007669"/>
    <property type="project" value="InterPro"/>
</dbReference>
<dbReference type="PANTHER" id="PTHR46154:SF2">
    <property type="entry name" value="SOLUTE SYMPORTER FAMILY TRANSPORTER (AFU_ORTHOLOGUE AFUA_6G03200)"/>
    <property type="match status" value="1"/>
</dbReference>
<feature type="region of interest" description="Disordered" evidence="7">
    <location>
        <begin position="528"/>
        <end position="571"/>
    </location>
</feature>
<evidence type="ECO:0000256" key="1">
    <source>
        <dbReference type="ARBA" id="ARBA00004141"/>
    </source>
</evidence>
<accession>A0A8H5AS96</accession>
<name>A0A8H5AS96_9AGAR</name>
<evidence type="ECO:0000256" key="7">
    <source>
        <dbReference type="SAM" id="MobiDB-lite"/>
    </source>
</evidence>
<evidence type="ECO:0008006" key="11">
    <source>
        <dbReference type="Google" id="ProtNLM"/>
    </source>
</evidence>
<feature type="transmembrane region" description="Helical" evidence="8">
    <location>
        <begin position="89"/>
        <end position="109"/>
    </location>
</feature>
<evidence type="ECO:0000256" key="5">
    <source>
        <dbReference type="ARBA" id="ARBA00023136"/>
    </source>
</evidence>
<dbReference type="Gene3D" id="1.20.1730.10">
    <property type="entry name" value="Sodium/glucose cotransporter"/>
    <property type="match status" value="1"/>
</dbReference>
<dbReference type="CDD" id="cd11476">
    <property type="entry name" value="SLC5sbd_DUR3"/>
    <property type="match status" value="1"/>
</dbReference>
<sequence>MGDTLLPQGVGYGVVVGIGLFFSAFMLILTAIQARYTAFSPKNSEEFTSASRSVKPGLIASGIVSAWTWAATLLQSSAVAYKYGISGPWWYGAGATVQVLLFAMLAAKLKLNAPYARTWLEIVRARWGKMGHLVFMFFGLATNVMVSAMLIVGGSATVTDLTGISTPAACFLIPLGVAIYVVVGGMRSTLLCDYTHTTVLFAIILTFVFTVYATSEKIGSPTKMYDLLQAASTVAPVAGNAHGSYLTMRSKNGLIFGVITIIGGFTNVFQDQAYWQRAIASRPATTVKAYLLGGIAWFAIPFMFATTLGLAAVALRGDPDMAVLSPADVSAGLPASAAASALMGKSGAIAILILLFLAVTSACSAELIAVSSLFTYDIYKGYINPRATEEQILRVGHLGVILYAVICGLVGLIFFYIGISMGWLYLFMGVLLSPGVVPVALCVTWSKANKWGCIGGSVAGLAAGLIAWLVTTSRLNDGIITIATSGGDFEMLAGNLASIGTGGIIATVTSLIWPDNFNWEATRAMNKPASASSHRLDEKSDTASDKKNEARESTHSIARNSSVSPSEEDDELHPESLKSAFKFATYSSLSLFVVLILLIPLPLFFSSYVYTKNGLIGWVAVGIAWTFLSAISVVIYPLWESRTALIQISRGLYTDLFTKRSGKYVPPQKGATA</sequence>
<feature type="transmembrane region" description="Helical" evidence="8">
    <location>
        <begin position="491"/>
        <end position="513"/>
    </location>
</feature>
<feature type="transmembrane region" description="Helical" evidence="8">
    <location>
        <begin position="57"/>
        <end position="77"/>
    </location>
</feature>
<comment type="similarity">
    <text evidence="2 6">Belongs to the sodium:solute symporter (SSF) (TC 2.A.21) family.</text>
</comment>
<keyword evidence="10" id="KW-1185">Reference proteome</keyword>
<dbReference type="PANTHER" id="PTHR46154">
    <property type="match status" value="1"/>
</dbReference>
<feature type="transmembrane region" description="Helical" evidence="8">
    <location>
        <begin position="349"/>
        <end position="374"/>
    </location>
</feature>
<evidence type="ECO:0000313" key="9">
    <source>
        <dbReference type="EMBL" id="KAF5309978.1"/>
    </source>
</evidence>
<dbReference type="OrthoDB" id="6132759at2759"/>
<feature type="transmembrane region" description="Helical" evidence="8">
    <location>
        <begin position="253"/>
        <end position="269"/>
    </location>
</feature>
<dbReference type="Pfam" id="PF00474">
    <property type="entry name" value="SSF"/>
    <property type="match status" value="1"/>
</dbReference>
<evidence type="ECO:0000256" key="4">
    <source>
        <dbReference type="ARBA" id="ARBA00022989"/>
    </source>
</evidence>
<dbReference type="NCBIfam" id="TIGR00813">
    <property type="entry name" value="sss"/>
    <property type="match status" value="1"/>
</dbReference>
<comment type="subcellular location">
    <subcellularLocation>
        <location evidence="1">Membrane</location>
        <topology evidence="1">Multi-pass membrane protein</topology>
    </subcellularLocation>
</comment>
<feature type="transmembrane region" description="Helical" evidence="8">
    <location>
        <begin position="195"/>
        <end position="215"/>
    </location>
</feature>
<feature type="transmembrane region" description="Helical" evidence="8">
    <location>
        <begin position="451"/>
        <end position="471"/>
    </location>
</feature>
<gene>
    <name evidence="9" type="ORF">D9619_010462</name>
</gene>
<dbReference type="Proteomes" id="UP000567179">
    <property type="component" value="Unassembled WGS sequence"/>
</dbReference>
<feature type="transmembrane region" description="Helical" evidence="8">
    <location>
        <begin position="12"/>
        <end position="36"/>
    </location>
</feature>
<reference evidence="9 10" key="1">
    <citation type="journal article" date="2020" name="ISME J.">
        <title>Uncovering the hidden diversity of litter-decomposition mechanisms in mushroom-forming fungi.</title>
        <authorList>
            <person name="Floudas D."/>
            <person name="Bentzer J."/>
            <person name="Ahren D."/>
            <person name="Johansson T."/>
            <person name="Persson P."/>
            <person name="Tunlid A."/>
        </authorList>
    </citation>
    <scope>NUCLEOTIDE SEQUENCE [LARGE SCALE GENOMIC DNA]</scope>
    <source>
        <strain evidence="9 10">CBS 101986</strain>
    </source>
</reference>
<keyword evidence="5 8" id="KW-0472">Membrane</keyword>
<organism evidence="9 10">
    <name type="scientific">Psilocybe cf. subviscida</name>
    <dbReference type="NCBI Taxonomy" id="2480587"/>
    <lineage>
        <taxon>Eukaryota</taxon>
        <taxon>Fungi</taxon>
        <taxon>Dikarya</taxon>
        <taxon>Basidiomycota</taxon>
        <taxon>Agaricomycotina</taxon>
        <taxon>Agaricomycetes</taxon>
        <taxon>Agaricomycetidae</taxon>
        <taxon>Agaricales</taxon>
        <taxon>Agaricineae</taxon>
        <taxon>Strophariaceae</taxon>
        <taxon>Psilocybe</taxon>
    </lineage>
</organism>
<dbReference type="AlphaFoldDB" id="A0A8H5AS96"/>
<keyword evidence="4 8" id="KW-1133">Transmembrane helix</keyword>
<feature type="compositionally biased region" description="Polar residues" evidence="7">
    <location>
        <begin position="555"/>
        <end position="565"/>
    </location>
</feature>
<dbReference type="InterPro" id="IPR001734">
    <property type="entry name" value="Na/solute_symporter"/>
</dbReference>